<dbReference type="InterPro" id="IPR003870">
    <property type="entry name" value="DUF222"/>
</dbReference>
<dbReference type="AlphaFoldDB" id="A0A100W432"/>
<evidence type="ECO:0000313" key="3">
    <source>
        <dbReference type="Proteomes" id="UP000069620"/>
    </source>
</evidence>
<dbReference type="Proteomes" id="UP000069620">
    <property type="component" value="Unassembled WGS sequence"/>
</dbReference>
<name>A0A100W432_9MYCO</name>
<proteinExistence type="predicted"/>
<organism evidence="2 3">
    <name type="scientific">Mycolicibacterium brisbanense</name>
    <dbReference type="NCBI Taxonomy" id="146020"/>
    <lineage>
        <taxon>Bacteria</taxon>
        <taxon>Bacillati</taxon>
        <taxon>Actinomycetota</taxon>
        <taxon>Actinomycetes</taxon>
        <taxon>Mycobacteriales</taxon>
        <taxon>Mycobacteriaceae</taxon>
        <taxon>Mycolicibacterium</taxon>
    </lineage>
</organism>
<protein>
    <recommendedName>
        <fullName evidence="1">DUF222 domain-containing protein</fullName>
    </recommendedName>
</protein>
<keyword evidence="3" id="KW-1185">Reference proteome</keyword>
<dbReference type="Pfam" id="PF02720">
    <property type="entry name" value="DUF222"/>
    <property type="match status" value="1"/>
</dbReference>
<dbReference type="STRING" id="146020.RMCB_5272"/>
<dbReference type="OrthoDB" id="4639405at2"/>
<reference evidence="3" key="1">
    <citation type="journal article" date="2016" name="Genome Announc.">
        <title>Draft Genome Sequences of Five Rapidly Growing Mycobacterium Species, M. thermoresistibile, M. fortuitum subsp. acetamidolyticum, M. canariasense, M. brisbanense, and M. novocastrense.</title>
        <authorList>
            <person name="Katahira K."/>
            <person name="Ogura Y."/>
            <person name="Gotoh Y."/>
            <person name="Hayashi T."/>
        </authorList>
    </citation>
    <scope>NUCLEOTIDE SEQUENCE [LARGE SCALE GENOMIC DNA]</scope>
    <source>
        <strain evidence="3">JCM15654</strain>
    </source>
</reference>
<gene>
    <name evidence="2" type="ORF">RMCB_5272</name>
</gene>
<sequence>MESESESESEVAAALAAVRAALDRVRGLPFGSLSPAELLDVCSGIQELRNLAPTVEHAAITALADQSTPARIGAKSWPEALRIRLRISHKEARRRVRDAINFGPRHTLTGQPLPPRRAATAAAQAGGWLTPDHIEELEKFFTACPAWVDTQRRQHMEEKLVAVAASNCPDVLHTAITEALYLLNQDGEEPPEDLAARTRGITLGPQEPDGTRTIRGRLTAELGATLGAVMEKWAAPGMCNPDDEHPCTA</sequence>
<reference evidence="3" key="2">
    <citation type="submission" date="2016-02" db="EMBL/GenBank/DDBJ databases">
        <title>Draft genome sequence of five rapidly growing Mycobacterium species.</title>
        <authorList>
            <person name="Katahira K."/>
            <person name="Gotou Y."/>
            <person name="Iida K."/>
            <person name="Ogura Y."/>
            <person name="Hayashi T."/>
        </authorList>
    </citation>
    <scope>NUCLEOTIDE SEQUENCE [LARGE SCALE GENOMIC DNA]</scope>
    <source>
        <strain evidence="3">JCM15654</strain>
    </source>
</reference>
<accession>A0A100W432</accession>
<feature type="domain" description="DUF222" evidence="1">
    <location>
        <begin position="49"/>
        <end position="244"/>
    </location>
</feature>
<dbReference type="EMBL" id="BCSX01000045">
    <property type="protein sequence ID" value="GAS91176.1"/>
    <property type="molecule type" value="Genomic_DNA"/>
</dbReference>
<comment type="caution">
    <text evidence="2">The sequence shown here is derived from an EMBL/GenBank/DDBJ whole genome shotgun (WGS) entry which is preliminary data.</text>
</comment>
<dbReference type="RefSeq" id="WP_131805584.1">
    <property type="nucleotide sequence ID" value="NZ_BCSX01000045.1"/>
</dbReference>
<evidence type="ECO:0000313" key="2">
    <source>
        <dbReference type="EMBL" id="GAS91176.1"/>
    </source>
</evidence>
<feature type="non-terminal residue" evidence="2">
    <location>
        <position position="249"/>
    </location>
</feature>
<evidence type="ECO:0000259" key="1">
    <source>
        <dbReference type="Pfam" id="PF02720"/>
    </source>
</evidence>